<evidence type="ECO:0000313" key="2">
    <source>
        <dbReference type="EMBL" id="PLX19545.1"/>
    </source>
</evidence>
<dbReference type="PANTHER" id="PTHR11846:SF0">
    <property type="entry name" value="ADENYLOSUCCINATE SYNTHETASE"/>
    <property type="match status" value="1"/>
</dbReference>
<feature type="binding site" evidence="1">
    <location>
        <begin position="33"/>
        <end position="39"/>
    </location>
    <ligand>
        <name>substrate</name>
    </ligand>
</feature>
<comment type="subcellular location">
    <subcellularLocation>
        <location evidence="1">Cytoplasm</location>
    </subcellularLocation>
</comment>
<dbReference type="EMBL" id="PKTG01000025">
    <property type="protein sequence ID" value="PLX19545.1"/>
    <property type="molecule type" value="Genomic_DNA"/>
</dbReference>
<comment type="caution">
    <text evidence="1">Lacks conserved residue(s) required for the propagation of feature annotation.</text>
</comment>
<comment type="cofactor">
    <cofactor evidence="1">
        <name>Mg(2+)</name>
        <dbReference type="ChEBI" id="CHEBI:18420"/>
    </cofactor>
    <text evidence="1">Binds 1 Mg(2+) ion per subunit.</text>
</comment>
<dbReference type="UniPathway" id="UPA00075">
    <property type="reaction ID" value="UER00335"/>
</dbReference>
<name>A0A2N5ZLG5_MUIH1</name>
<dbReference type="AlphaFoldDB" id="A0A2N5ZLG5"/>
<comment type="pathway">
    <text evidence="1">Purine metabolism; AMP biosynthesis via de novo pathway; AMP from IMP: step 1/2.</text>
</comment>
<evidence type="ECO:0000313" key="3">
    <source>
        <dbReference type="Proteomes" id="UP000234857"/>
    </source>
</evidence>
<dbReference type="SUPFAM" id="SSF52540">
    <property type="entry name" value="P-loop containing nucleoside triphosphate hydrolases"/>
    <property type="match status" value="1"/>
</dbReference>
<keyword evidence="1" id="KW-0658">Purine biosynthesis</keyword>
<keyword evidence="1" id="KW-0460">Magnesium</keyword>
<dbReference type="Gene3D" id="3.90.170.10">
    <property type="entry name" value="Adenylosuccinate Synthetase, subunit A, domain 3"/>
    <property type="match status" value="1"/>
</dbReference>
<keyword evidence="1" id="KW-0342">GTP-binding</keyword>
<keyword evidence="1" id="KW-0963">Cytoplasm</keyword>
<dbReference type="InterPro" id="IPR027417">
    <property type="entry name" value="P-loop_NTPase"/>
</dbReference>
<organism evidence="2 3">
    <name type="scientific">Muiribacterium halophilum</name>
    <dbReference type="NCBI Taxonomy" id="2053465"/>
    <lineage>
        <taxon>Bacteria</taxon>
        <taxon>Candidatus Muiribacteriota</taxon>
        <taxon>Candidatus Muiribacteriia</taxon>
        <taxon>Candidatus Muiribacteriales</taxon>
        <taxon>Candidatus Muiribacteriaceae</taxon>
        <taxon>Candidatus Muiribacterium</taxon>
    </lineage>
</organism>
<reference evidence="2 3" key="1">
    <citation type="submission" date="2017-11" db="EMBL/GenBank/DDBJ databases">
        <title>Genome-resolved metagenomics identifies genetic mobility, metabolic interactions, and unexpected diversity in perchlorate-reducing communities.</title>
        <authorList>
            <person name="Barnum T.P."/>
            <person name="Figueroa I.A."/>
            <person name="Carlstrom C.I."/>
            <person name="Lucas L.N."/>
            <person name="Engelbrektson A.L."/>
            <person name="Coates J.D."/>
        </authorList>
    </citation>
    <scope>NUCLEOTIDE SEQUENCE [LARGE SCALE GENOMIC DNA]</scope>
    <source>
        <strain evidence="2">BM706</strain>
    </source>
</reference>
<dbReference type="SMART" id="SM00788">
    <property type="entry name" value="Adenylsucc_synt"/>
    <property type="match status" value="1"/>
</dbReference>
<keyword evidence="1" id="KW-0479">Metal-binding</keyword>
<dbReference type="GO" id="GO:0004019">
    <property type="term" value="F:adenylosuccinate synthase activity"/>
    <property type="evidence" value="ECO:0007669"/>
    <property type="project" value="UniProtKB-UniRule"/>
</dbReference>
<dbReference type="InterPro" id="IPR042111">
    <property type="entry name" value="Adenylosuccinate_synth_dom3"/>
</dbReference>
<comment type="catalytic activity">
    <reaction evidence="1">
        <text>IMP + L-aspartate + GTP = N(6)-(1,2-dicarboxyethyl)-AMP + GDP + phosphate + 2 H(+)</text>
        <dbReference type="Rhea" id="RHEA:15753"/>
        <dbReference type="ChEBI" id="CHEBI:15378"/>
        <dbReference type="ChEBI" id="CHEBI:29991"/>
        <dbReference type="ChEBI" id="CHEBI:37565"/>
        <dbReference type="ChEBI" id="CHEBI:43474"/>
        <dbReference type="ChEBI" id="CHEBI:57567"/>
        <dbReference type="ChEBI" id="CHEBI:58053"/>
        <dbReference type="ChEBI" id="CHEBI:58189"/>
        <dbReference type="EC" id="6.3.4.4"/>
    </reaction>
</comment>
<protein>
    <recommendedName>
        <fullName evidence="1">Adenylosuccinate synthetase</fullName>
        <shortName evidence="1">AMPSase</shortName>
        <shortName evidence="1">AdSS</shortName>
        <ecNumber evidence="1">6.3.4.4</ecNumber>
    </recommendedName>
    <alternativeName>
        <fullName evidence="1">IMP--aspartate ligase</fullName>
    </alternativeName>
</protein>
<gene>
    <name evidence="1" type="primary">purA</name>
    <name evidence="2" type="ORF">C0601_01435</name>
</gene>
<comment type="function">
    <text evidence="1">Plays an important role in the de novo pathway of purine nucleotide biosynthesis. Catalyzes the first committed step in the biosynthesis of AMP from IMP.</text>
</comment>
<dbReference type="Proteomes" id="UP000234857">
    <property type="component" value="Unassembled WGS sequence"/>
</dbReference>
<comment type="caution">
    <text evidence="2">The sequence shown here is derived from an EMBL/GenBank/DDBJ whole genome shotgun (WGS) entry which is preliminary data.</text>
</comment>
<dbReference type="GO" id="GO:0000287">
    <property type="term" value="F:magnesium ion binding"/>
    <property type="evidence" value="ECO:0007669"/>
    <property type="project" value="UniProtKB-UniRule"/>
</dbReference>
<keyword evidence="1" id="KW-0436">Ligase</keyword>
<feature type="binding site" evidence="1">
    <location>
        <begin position="160"/>
        <end position="162"/>
    </location>
    <ligand>
        <name>GTP</name>
        <dbReference type="ChEBI" id="CHEBI:37565"/>
    </ligand>
</feature>
<evidence type="ECO:0000256" key="1">
    <source>
        <dbReference type="HAMAP-Rule" id="MF_00011"/>
    </source>
</evidence>
<proteinExistence type="inferred from homology"/>
<sequence>MRPQSCMDIMRDENSSKEDVGKAIRHLAGEFGTTTGRARRTGWLDLPILKYCRDINGPDFIITKFDILDSMKKIRLLKSYVYNGKDIFYDGQILRKGDIIEEFPAERQILENLSAGEFIEFDGWMTSTRGLQEKDMLPKKAIEMLQKIEKIAGINIGFVSTGPNREDVIKM</sequence>
<dbReference type="Pfam" id="PF00709">
    <property type="entry name" value="Adenylsucc_synt"/>
    <property type="match status" value="1"/>
</dbReference>
<dbReference type="GO" id="GO:0046040">
    <property type="term" value="P:IMP metabolic process"/>
    <property type="evidence" value="ECO:0007669"/>
    <property type="project" value="TreeGrafter"/>
</dbReference>
<dbReference type="InterPro" id="IPR001114">
    <property type="entry name" value="Adenylosuccinate_synthetase"/>
</dbReference>
<dbReference type="GO" id="GO:0005737">
    <property type="term" value="C:cytoplasm"/>
    <property type="evidence" value="ECO:0007669"/>
    <property type="project" value="UniProtKB-SubCell"/>
</dbReference>
<dbReference type="PANTHER" id="PTHR11846">
    <property type="entry name" value="ADENYLOSUCCINATE SYNTHETASE"/>
    <property type="match status" value="1"/>
</dbReference>
<keyword evidence="1" id="KW-0547">Nucleotide-binding</keyword>
<dbReference type="GO" id="GO:0044208">
    <property type="term" value="P:'de novo' AMP biosynthetic process"/>
    <property type="evidence" value="ECO:0007669"/>
    <property type="project" value="UniProtKB-UniRule"/>
</dbReference>
<accession>A0A2N5ZLG5</accession>
<dbReference type="GO" id="GO:0005525">
    <property type="term" value="F:GTP binding"/>
    <property type="evidence" value="ECO:0007669"/>
    <property type="project" value="UniProtKB-UniRule"/>
</dbReference>
<feature type="binding site" description="in other chain" evidence="1">
    <location>
        <position position="37"/>
    </location>
    <ligand>
        <name>IMP</name>
        <dbReference type="ChEBI" id="CHEBI:58053"/>
        <note>ligand shared between dimeric partners</note>
    </ligand>
</feature>
<dbReference type="HAMAP" id="MF_00011">
    <property type="entry name" value="Adenylosucc_synth"/>
    <property type="match status" value="1"/>
</dbReference>
<comment type="subunit">
    <text evidence="1">Homodimer.</text>
</comment>
<comment type="similarity">
    <text evidence="1">Belongs to the adenylosuccinate synthetase family.</text>
</comment>
<feature type="binding site" evidence="1">
    <location>
        <begin position="64"/>
        <end position="66"/>
    </location>
    <ligand>
        <name>GTP</name>
        <dbReference type="ChEBI" id="CHEBI:37565"/>
    </ligand>
</feature>
<feature type="binding site" evidence="1">
    <location>
        <position position="39"/>
    </location>
    <ligand>
        <name>GTP</name>
        <dbReference type="ChEBI" id="CHEBI:37565"/>
    </ligand>
</feature>
<dbReference type="EC" id="6.3.4.4" evidence="1"/>